<dbReference type="Pfam" id="PF00441">
    <property type="entry name" value="Acyl-CoA_dh_1"/>
    <property type="match status" value="1"/>
</dbReference>
<evidence type="ECO:0000313" key="11">
    <source>
        <dbReference type="Proteomes" id="UP000519023"/>
    </source>
</evidence>
<proteinExistence type="inferred from homology"/>
<dbReference type="Gene3D" id="1.10.540.10">
    <property type="entry name" value="Acyl-CoA dehydrogenase/oxidase, N-terminal domain"/>
    <property type="match status" value="1"/>
</dbReference>
<dbReference type="PANTHER" id="PTHR48083:SF2">
    <property type="entry name" value="MEDIUM-CHAIN SPECIFIC ACYL-COA DEHYDROGENASE, MITOCHONDRIAL"/>
    <property type="match status" value="1"/>
</dbReference>
<protein>
    <submittedName>
        <fullName evidence="10">Acyl-CoA dehydrogenase family protein</fullName>
    </submittedName>
</protein>
<evidence type="ECO:0000259" key="8">
    <source>
        <dbReference type="Pfam" id="PF02770"/>
    </source>
</evidence>
<dbReference type="InterPro" id="IPR046373">
    <property type="entry name" value="Acyl-CoA_Oxase/DH_mid-dom_sf"/>
</dbReference>
<evidence type="ECO:0000256" key="2">
    <source>
        <dbReference type="ARBA" id="ARBA00009347"/>
    </source>
</evidence>
<evidence type="ECO:0000259" key="9">
    <source>
        <dbReference type="Pfam" id="PF02771"/>
    </source>
</evidence>
<keyword evidence="11" id="KW-1185">Reference proteome</keyword>
<organism evidence="10 11">
    <name type="scientific">Sphingobium psychrophilum</name>
    <dbReference type="NCBI Taxonomy" id="2728834"/>
    <lineage>
        <taxon>Bacteria</taxon>
        <taxon>Pseudomonadati</taxon>
        <taxon>Pseudomonadota</taxon>
        <taxon>Alphaproteobacteria</taxon>
        <taxon>Sphingomonadales</taxon>
        <taxon>Sphingomonadaceae</taxon>
        <taxon>Sphingobium</taxon>
    </lineage>
</organism>
<evidence type="ECO:0000259" key="7">
    <source>
        <dbReference type="Pfam" id="PF00441"/>
    </source>
</evidence>
<evidence type="ECO:0000256" key="5">
    <source>
        <dbReference type="ARBA" id="ARBA00023002"/>
    </source>
</evidence>
<dbReference type="SUPFAM" id="SSF47203">
    <property type="entry name" value="Acyl-CoA dehydrogenase C-terminal domain-like"/>
    <property type="match status" value="1"/>
</dbReference>
<evidence type="ECO:0000313" key="10">
    <source>
        <dbReference type="EMBL" id="NML12352.1"/>
    </source>
</evidence>
<dbReference type="GO" id="GO:0033539">
    <property type="term" value="P:fatty acid beta-oxidation using acyl-CoA dehydrogenase"/>
    <property type="evidence" value="ECO:0007669"/>
    <property type="project" value="TreeGrafter"/>
</dbReference>
<dbReference type="GO" id="GO:0003995">
    <property type="term" value="F:acyl-CoA dehydrogenase activity"/>
    <property type="evidence" value="ECO:0007669"/>
    <property type="project" value="TreeGrafter"/>
</dbReference>
<feature type="domain" description="Acyl-CoA dehydrogenase/oxidase C-terminal" evidence="7">
    <location>
        <begin position="246"/>
        <end position="393"/>
    </location>
</feature>
<dbReference type="InterPro" id="IPR037069">
    <property type="entry name" value="AcylCoA_DH/ox_N_sf"/>
</dbReference>
<dbReference type="RefSeq" id="WP_169574751.1">
    <property type="nucleotide sequence ID" value="NZ_JABBFV010000019.1"/>
</dbReference>
<dbReference type="Proteomes" id="UP000519023">
    <property type="component" value="Unassembled WGS sequence"/>
</dbReference>
<sequence length="402" mass="44732">MDFTLSDDARMIGELTARFVADELIPLERLVIEREANRGMGGDPLIPDDIEMRLKARSKELGLWGIDVPERFGGHGMGALIKCVVTQQMFYSITPFTLPPDSPNLHFLQESCKGNQIERYLLPYAAGEKKSCLALTEAGAGADAGAIRLKAERRGNTWVLNGEKMWISGARTADFMIVIASSDPAKGTRGGMTAFLIDQGTPGVTIPQEFSVIGGNFHAYSVNFDEVVVDDDQVLGDVGQAFAPLQNRLGIRRMECACWCLGYAQRALDMMIEQAKARLTFGAPLADRQTIQWWIADSFQEIEMVKLLTYRLAWQLDQEIDEGARADIRRGASMVKVQATEMATRVIDRAIQMFGGMGLSKELPLEFMAREVRVLRIVEGPSEVHRWMIARDLLRDGRPSDL</sequence>
<dbReference type="InterPro" id="IPR009075">
    <property type="entry name" value="AcylCo_DH/oxidase_C"/>
</dbReference>
<dbReference type="SUPFAM" id="SSF56645">
    <property type="entry name" value="Acyl-CoA dehydrogenase NM domain-like"/>
    <property type="match status" value="1"/>
</dbReference>
<comment type="cofactor">
    <cofactor evidence="1 6">
        <name>FAD</name>
        <dbReference type="ChEBI" id="CHEBI:57692"/>
    </cofactor>
</comment>
<dbReference type="InterPro" id="IPR013786">
    <property type="entry name" value="AcylCoA_DH/ox_N"/>
</dbReference>
<keyword evidence="4 6" id="KW-0274">FAD</keyword>
<evidence type="ECO:0000256" key="1">
    <source>
        <dbReference type="ARBA" id="ARBA00001974"/>
    </source>
</evidence>
<evidence type="ECO:0000256" key="3">
    <source>
        <dbReference type="ARBA" id="ARBA00022630"/>
    </source>
</evidence>
<dbReference type="Gene3D" id="2.40.110.10">
    <property type="entry name" value="Butyryl-CoA Dehydrogenase, subunit A, domain 2"/>
    <property type="match status" value="1"/>
</dbReference>
<dbReference type="InterPro" id="IPR006091">
    <property type="entry name" value="Acyl-CoA_Oxase/DH_mid-dom"/>
</dbReference>
<evidence type="ECO:0000256" key="6">
    <source>
        <dbReference type="RuleBase" id="RU362125"/>
    </source>
</evidence>
<dbReference type="GO" id="GO:0050660">
    <property type="term" value="F:flavin adenine dinucleotide binding"/>
    <property type="evidence" value="ECO:0007669"/>
    <property type="project" value="InterPro"/>
</dbReference>
<accession>A0A7X9ZU63</accession>
<dbReference type="PANTHER" id="PTHR48083">
    <property type="entry name" value="MEDIUM-CHAIN SPECIFIC ACYL-COA DEHYDROGENASE, MITOCHONDRIAL-RELATED"/>
    <property type="match status" value="1"/>
</dbReference>
<dbReference type="EMBL" id="JABBFV010000019">
    <property type="protein sequence ID" value="NML12352.1"/>
    <property type="molecule type" value="Genomic_DNA"/>
</dbReference>
<dbReference type="Pfam" id="PF02770">
    <property type="entry name" value="Acyl-CoA_dh_M"/>
    <property type="match status" value="1"/>
</dbReference>
<feature type="domain" description="Acyl-CoA dehydrogenase/oxidase N-terminal" evidence="9">
    <location>
        <begin position="6"/>
        <end position="128"/>
    </location>
</feature>
<keyword evidence="5 6" id="KW-0560">Oxidoreductase</keyword>
<dbReference type="InterPro" id="IPR009100">
    <property type="entry name" value="AcylCoA_DH/oxidase_NM_dom_sf"/>
</dbReference>
<feature type="domain" description="Acyl-CoA oxidase/dehydrogenase middle" evidence="8">
    <location>
        <begin position="132"/>
        <end position="224"/>
    </location>
</feature>
<evidence type="ECO:0000256" key="4">
    <source>
        <dbReference type="ARBA" id="ARBA00022827"/>
    </source>
</evidence>
<dbReference type="Pfam" id="PF02771">
    <property type="entry name" value="Acyl-CoA_dh_N"/>
    <property type="match status" value="1"/>
</dbReference>
<keyword evidence="3 6" id="KW-0285">Flavoprotein</keyword>
<reference evidence="10 11" key="1">
    <citation type="submission" date="2020-04" db="EMBL/GenBank/DDBJ databases">
        <title>Sphingobium sp. AR-3-1 isolated from Arctic soil.</title>
        <authorList>
            <person name="Dahal R.H."/>
            <person name="Chaudhary D.K."/>
        </authorList>
    </citation>
    <scope>NUCLEOTIDE SEQUENCE [LARGE SCALE GENOMIC DNA]</scope>
    <source>
        <strain evidence="10 11">AR-3-1</strain>
    </source>
</reference>
<dbReference type="Gene3D" id="1.20.140.10">
    <property type="entry name" value="Butyryl-CoA Dehydrogenase, subunit A, domain 3"/>
    <property type="match status" value="1"/>
</dbReference>
<comment type="similarity">
    <text evidence="2 6">Belongs to the acyl-CoA dehydrogenase family.</text>
</comment>
<gene>
    <name evidence="10" type="ORF">HHL08_19800</name>
</gene>
<comment type="caution">
    <text evidence="10">The sequence shown here is derived from an EMBL/GenBank/DDBJ whole genome shotgun (WGS) entry which is preliminary data.</text>
</comment>
<name>A0A7X9ZU63_9SPHN</name>
<dbReference type="CDD" id="cd00567">
    <property type="entry name" value="ACAD"/>
    <property type="match status" value="1"/>
</dbReference>
<dbReference type="InterPro" id="IPR050741">
    <property type="entry name" value="Acyl-CoA_dehydrogenase"/>
</dbReference>
<dbReference type="GO" id="GO:0005737">
    <property type="term" value="C:cytoplasm"/>
    <property type="evidence" value="ECO:0007669"/>
    <property type="project" value="TreeGrafter"/>
</dbReference>
<dbReference type="InterPro" id="IPR036250">
    <property type="entry name" value="AcylCo_DH-like_C"/>
</dbReference>
<dbReference type="AlphaFoldDB" id="A0A7X9ZU63"/>